<dbReference type="Proteomes" id="UP000572817">
    <property type="component" value="Unassembled WGS sequence"/>
</dbReference>
<evidence type="ECO:0000313" key="2">
    <source>
        <dbReference type="Proteomes" id="UP000572817"/>
    </source>
</evidence>
<evidence type="ECO:0008006" key="3">
    <source>
        <dbReference type="Google" id="ProtNLM"/>
    </source>
</evidence>
<organism evidence="1 2">
    <name type="scientific">Botryosphaeria dothidea</name>
    <dbReference type="NCBI Taxonomy" id="55169"/>
    <lineage>
        <taxon>Eukaryota</taxon>
        <taxon>Fungi</taxon>
        <taxon>Dikarya</taxon>
        <taxon>Ascomycota</taxon>
        <taxon>Pezizomycotina</taxon>
        <taxon>Dothideomycetes</taxon>
        <taxon>Dothideomycetes incertae sedis</taxon>
        <taxon>Botryosphaeriales</taxon>
        <taxon>Botryosphaeriaceae</taxon>
        <taxon>Botryosphaeria</taxon>
    </lineage>
</organism>
<gene>
    <name evidence="1" type="ORF">GTA08_BOTSDO10441</name>
</gene>
<keyword evidence="2" id="KW-1185">Reference proteome</keyword>
<dbReference type="OrthoDB" id="5421601at2759"/>
<comment type="caution">
    <text evidence="1">The sequence shown here is derived from an EMBL/GenBank/DDBJ whole genome shotgun (WGS) entry which is preliminary data.</text>
</comment>
<protein>
    <recommendedName>
        <fullName evidence="3">F-box domain-containing protein</fullName>
    </recommendedName>
</protein>
<accession>A0A8H4IJ56</accession>
<evidence type="ECO:0000313" key="1">
    <source>
        <dbReference type="EMBL" id="KAF4302055.1"/>
    </source>
</evidence>
<name>A0A8H4IJ56_9PEZI</name>
<dbReference type="EMBL" id="WWBZ02000073">
    <property type="protein sequence ID" value="KAF4302055.1"/>
    <property type="molecule type" value="Genomic_DNA"/>
</dbReference>
<sequence length="312" mass="36360">MKMTLTDLPDVLLEKIAAHLVPTTYDNRANPCYHKLRRLLIYDFCLVSQRFYNIGRPLLYRVFANDNDPRSLSQFISSLVREPTLSSHLRTLVIGEYLGVVNMNRQLDYGQDLGERLVKRVQGLDLFSERERNLWIKSLESYEYEAQIAFLMAISPNLETVDIAYGNFSFGRAYVSWIVRLISWSIQHDPQDGQLNALPSLRRFIVRESPNSVYMGDYRFWEGIMLPFLRTVELHHLIETREGLPYWLEKISPIDTLVARPRSFHSKLLESSMRVCKELKFATYIWDPVEDLDSPLDIEGVINALQLHKSSL</sequence>
<reference evidence="1" key="1">
    <citation type="submission" date="2020-04" db="EMBL/GenBank/DDBJ databases">
        <title>Genome Assembly and Annotation of Botryosphaeria dothidea sdau 11-99, a Latent Pathogen of Apple Fruit Ring Rot in China.</title>
        <authorList>
            <person name="Yu C."/>
            <person name="Diao Y."/>
            <person name="Lu Q."/>
            <person name="Zhao J."/>
            <person name="Cui S."/>
            <person name="Peng C."/>
            <person name="He B."/>
            <person name="Liu H."/>
        </authorList>
    </citation>
    <scope>NUCLEOTIDE SEQUENCE [LARGE SCALE GENOMIC DNA]</scope>
    <source>
        <strain evidence="1">Sdau11-99</strain>
    </source>
</reference>
<dbReference type="AlphaFoldDB" id="A0A8H4IJ56"/>
<proteinExistence type="predicted"/>